<gene>
    <name evidence="2" type="ORF">FEZ63_01040</name>
</gene>
<evidence type="ECO:0000313" key="3">
    <source>
        <dbReference type="Proteomes" id="UP000325684"/>
    </source>
</evidence>
<dbReference type="AlphaFoldDB" id="A0A5N3PIF3"/>
<dbReference type="OrthoDB" id="8145316at2"/>
<organism evidence="2 3">
    <name type="scientific">Microvirga brassicacearum</name>
    <dbReference type="NCBI Taxonomy" id="2580413"/>
    <lineage>
        <taxon>Bacteria</taxon>
        <taxon>Pseudomonadati</taxon>
        <taxon>Pseudomonadota</taxon>
        <taxon>Alphaproteobacteria</taxon>
        <taxon>Hyphomicrobiales</taxon>
        <taxon>Methylobacteriaceae</taxon>
        <taxon>Microvirga</taxon>
    </lineage>
</organism>
<feature type="chain" id="PRO_5024408442" description="DUF748 domain-containing protein" evidence="1">
    <location>
        <begin position="19"/>
        <end position="619"/>
    </location>
</feature>
<evidence type="ECO:0000256" key="1">
    <source>
        <dbReference type="SAM" id="SignalP"/>
    </source>
</evidence>
<accession>A0A5N3PIF3</accession>
<protein>
    <recommendedName>
        <fullName evidence="4">DUF748 domain-containing protein</fullName>
    </recommendedName>
</protein>
<name>A0A5N3PIF3_9HYPH</name>
<dbReference type="RefSeq" id="WP_150941781.1">
    <property type="nucleotide sequence ID" value="NZ_VCMV01000002.1"/>
</dbReference>
<keyword evidence="3" id="KW-1185">Reference proteome</keyword>
<evidence type="ECO:0000313" key="2">
    <source>
        <dbReference type="EMBL" id="KAB0269516.1"/>
    </source>
</evidence>
<evidence type="ECO:0008006" key="4">
    <source>
        <dbReference type="Google" id="ProtNLM"/>
    </source>
</evidence>
<keyword evidence="1" id="KW-0732">Signal</keyword>
<comment type="caution">
    <text evidence="2">The sequence shown here is derived from an EMBL/GenBank/DDBJ whole genome shotgun (WGS) entry which is preliminary data.</text>
</comment>
<feature type="signal peptide" evidence="1">
    <location>
        <begin position="1"/>
        <end position="18"/>
    </location>
</feature>
<reference evidence="2 3" key="1">
    <citation type="journal article" date="2019" name="Microorganisms">
        <title>Genome Insights into the Novel Species Microvirga brassicacearum, a Rapeseed Endophyte with Biotechnological Potential.</title>
        <authorList>
            <person name="Jimenez-Gomez A."/>
            <person name="Saati-Santamaria Z."/>
            <person name="Igual J.M."/>
            <person name="Rivas R."/>
            <person name="Mateos P.F."/>
            <person name="Garcia-Fraile P."/>
        </authorList>
    </citation>
    <scope>NUCLEOTIDE SEQUENCE [LARGE SCALE GENOMIC DNA]</scope>
    <source>
        <strain evidence="2 3">CDVBN77</strain>
    </source>
</reference>
<sequence length="619" mass="65905">MRRLYRPALCALALFAGAAVLRFEPAIVSNLALDRNGPQVTVGSVKVPLWNAAFAQSAESVTLENVRFTSGGSTYEAARIEISGLASSRADLDALLASTSSEPLETRLARISAKQVVAPSLKSTRTIGPQTQTITYKNVVFRDVVRGRVAEATADTAGAETTEGRDQANFSYGRTSVSDLELPALARLYETRAAAGPNPLVKIHGAFSIDNVDLVDGKEGVQFKIARISGRDFMARTISESWLGATTLFAELAGKDEMTADEQSRLIATTADFFGAFDIAHVEATGFEMKRTRPSPGPSAKIARMSYSGPGSRPAEVRIEGLEFNDQSGRFSLASASLTGFSIAPTLEGLKKLQGKSLDAFEAVDARSLAPTLGTLKLSGIALDTSVNGNGGRTTKLSSTVKEVEFTADQPVNNVPTNLRWAVQNFAVTLPEDSKEDGVKELRALGYRDLDLSFAFAGRWNEAANEIAVTELSLQGKDMATISLTGLFGSVSKEIFDADEAIATVALMGAKAKALDVTLENRGLFERFLAKTAREEKTTPDKLRQTYGAGAAFVVPSLIGHSEQATTISRAIARFVAKPGRLIINARAKDASGLGIVEILSLSDPKAALEKLDVTAVAE</sequence>
<dbReference type="EMBL" id="VCMV01000002">
    <property type="protein sequence ID" value="KAB0269516.1"/>
    <property type="molecule type" value="Genomic_DNA"/>
</dbReference>
<proteinExistence type="predicted"/>
<dbReference type="Proteomes" id="UP000325684">
    <property type="component" value="Unassembled WGS sequence"/>
</dbReference>